<gene>
    <name evidence="16" type="primary">ddx4</name>
</gene>
<dbReference type="GO" id="GO:0051321">
    <property type="term" value="P:meiotic cell cycle"/>
    <property type="evidence" value="ECO:0007669"/>
    <property type="project" value="UniProtKB-KW"/>
</dbReference>
<dbReference type="GeneTree" id="ENSGT00940000157507"/>
<feature type="short sequence motif" description="Q motif" evidence="10">
    <location>
        <begin position="185"/>
        <end position="213"/>
    </location>
</feature>
<keyword evidence="6 11" id="KW-0067">ATP-binding</keyword>
<keyword evidence="7" id="KW-0469">Meiosis</keyword>
<feature type="region of interest" description="Disordered" evidence="12">
    <location>
        <begin position="1"/>
        <end position="45"/>
    </location>
</feature>
<accession>A0A8C4EFC4</accession>
<dbReference type="PROSITE" id="PS51195">
    <property type="entry name" value="Q_MOTIF"/>
    <property type="match status" value="1"/>
</dbReference>
<evidence type="ECO:0000256" key="11">
    <source>
        <dbReference type="RuleBase" id="RU000492"/>
    </source>
</evidence>
<reference evidence="16" key="1">
    <citation type="submission" date="2025-08" db="UniProtKB">
        <authorList>
            <consortium name="Ensembl"/>
        </authorList>
    </citation>
    <scope>IDENTIFICATION</scope>
</reference>
<dbReference type="Proteomes" id="UP000694389">
    <property type="component" value="Unassembled WGS sequence"/>
</dbReference>
<dbReference type="GO" id="GO:0016787">
    <property type="term" value="F:hydrolase activity"/>
    <property type="evidence" value="ECO:0007669"/>
    <property type="project" value="UniProtKB-KW"/>
</dbReference>
<dbReference type="InterPro" id="IPR014001">
    <property type="entry name" value="Helicase_ATP-bd"/>
</dbReference>
<dbReference type="PROSITE" id="PS51194">
    <property type="entry name" value="HELICASE_CTER"/>
    <property type="match status" value="1"/>
</dbReference>
<dbReference type="CDD" id="cd18052">
    <property type="entry name" value="DEADc_DDX4"/>
    <property type="match status" value="1"/>
</dbReference>
<dbReference type="InterPro" id="IPR027417">
    <property type="entry name" value="P-loop_NTPase"/>
</dbReference>
<evidence type="ECO:0000256" key="7">
    <source>
        <dbReference type="ARBA" id="ARBA00023254"/>
    </source>
</evidence>
<keyword evidence="4 11" id="KW-0378">Hydrolase</keyword>
<dbReference type="FunFam" id="3.40.50.300:FF:000008">
    <property type="entry name" value="ATP-dependent RNA helicase RhlB"/>
    <property type="match status" value="1"/>
</dbReference>
<evidence type="ECO:0000256" key="3">
    <source>
        <dbReference type="ARBA" id="ARBA00022741"/>
    </source>
</evidence>
<dbReference type="PANTHER" id="PTHR47958">
    <property type="entry name" value="ATP-DEPENDENT RNA HELICASE DBP3"/>
    <property type="match status" value="1"/>
</dbReference>
<dbReference type="GO" id="GO:0005524">
    <property type="term" value="F:ATP binding"/>
    <property type="evidence" value="ECO:0007669"/>
    <property type="project" value="UniProtKB-KW"/>
</dbReference>
<feature type="compositionally biased region" description="Low complexity" evidence="12">
    <location>
        <begin position="1"/>
        <end position="21"/>
    </location>
</feature>
<keyword evidence="17" id="KW-1185">Reference proteome</keyword>
<feature type="region of interest" description="Disordered" evidence="12">
    <location>
        <begin position="68"/>
        <end position="147"/>
    </location>
</feature>
<sequence>SIYPSSQGTTITSTTTLTTTSEGRQEGSWNTANGESGRGKCGKDEQRLSIQERILVIILSSFTLGRGGRGRGGGFKRRGRGFSRTDRSEFNEDDNQVCENGGDQGCRGGFGGGYRGKDEEVFSQREDKENKDATDGERPRVTYIPPTLPEDEDSIFAHYETGINFDKYDDILVDVSGANPPQAIMTFDEAGLCESLRKTVSKSGYVKPTPVQKHGIPIISAGRDLMACAQTGSGKTAAFLLPILQQLMADGVAASSFSELQEPEAVIVAPTRELINQIYLEARKFAFGTCVRPVVVYGGVSTGHQIREISRGCNVLCGTPGRLLDVIGRGKVGLSKVRYFVLDEADRMLDMGFEPDMRRLVGSPGMPSKENRQTLMFSATYPEDIQRMAADFLKTDYLFLAVGVVGGACSDVEQTFVQVTKFSKREQLLDLLKTTGMERTMVFVETKRQADFIATYLCQEKVPTTSIHGDREQREREQALADFRSGKCPVLVATSVAARGLDIPDVQHVVNFDLPNNIDEYVHRIGRTGRCGNTGRAVSFFDPDSDDQLARSLVTILSKAQQEVPSWLEDSAFSGPGSMGVAPRKTFASSDSRKGPQGGSVQDDSVQSQSAAQTAHDEEEWD</sequence>
<keyword evidence="5 11" id="KW-0347">Helicase</keyword>
<dbReference type="PROSITE" id="PS51192">
    <property type="entry name" value="HELICASE_ATP_BIND_1"/>
    <property type="match status" value="1"/>
</dbReference>
<dbReference type="GO" id="GO:0003676">
    <property type="term" value="F:nucleic acid binding"/>
    <property type="evidence" value="ECO:0007669"/>
    <property type="project" value="InterPro"/>
</dbReference>
<keyword evidence="3 11" id="KW-0547">Nucleotide-binding</keyword>
<dbReference type="GO" id="GO:0003724">
    <property type="term" value="F:RNA helicase activity"/>
    <property type="evidence" value="ECO:0007669"/>
    <property type="project" value="UniProtKB-EC"/>
</dbReference>
<dbReference type="InterPro" id="IPR000629">
    <property type="entry name" value="RNA-helicase_DEAD-box_CS"/>
</dbReference>
<comment type="similarity">
    <text evidence="1">Belongs to the DEAD box helicase family. DDX4/VASA subfamily.</text>
</comment>
<protein>
    <recommendedName>
        <fullName evidence="2">RNA helicase</fullName>
        <ecNumber evidence="2">3.6.4.13</ecNumber>
    </recommendedName>
    <alternativeName>
        <fullName evidence="9">DEAD box protein 4</fullName>
    </alternativeName>
</protein>
<dbReference type="FunFam" id="3.40.50.300:FF:000397">
    <property type="entry name" value="Probable ATP-dependent RNA helicase DDX4"/>
    <property type="match status" value="1"/>
</dbReference>
<organism evidence="16 17">
    <name type="scientific">Dicentrarchus labrax</name>
    <name type="common">European seabass</name>
    <name type="synonym">Morone labrax</name>
    <dbReference type="NCBI Taxonomy" id="13489"/>
    <lineage>
        <taxon>Eukaryota</taxon>
        <taxon>Metazoa</taxon>
        <taxon>Chordata</taxon>
        <taxon>Craniata</taxon>
        <taxon>Vertebrata</taxon>
        <taxon>Euteleostomi</taxon>
        <taxon>Actinopterygii</taxon>
        <taxon>Neopterygii</taxon>
        <taxon>Teleostei</taxon>
        <taxon>Neoteleostei</taxon>
        <taxon>Acanthomorphata</taxon>
        <taxon>Eupercaria</taxon>
        <taxon>Moronidae</taxon>
        <taxon>Dicentrarchus</taxon>
    </lineage>
</organism>
<dbReference type="Pfam" id="PF00270">
    <property type="entry name" value="DEAD"/>
    <property type="match status" value="1"/>
</dbReference>
<dbReference type="AlphaFoldDB" id="A0A8C4EFC4"/>
<reference evidence="16" key="2">
    <citation type="submission" date="2025-09" db="UniProtKB">
        <authorList>
            <consortium name="Ensembl"/>
        </authorList>
    </citation>
    <scope>IDENTIFICATION</scope>
</reference>
<proteinExistence type="inferred from homology"/>
<name>A0A8C4EFC4_DICLA</name>
<comment type="catalytic activity">
    <reaction evidence="8">
        <text>ATP + H2O = ADP + phosphate + H(+)</text>
        <dbReference type="Rhea" id="RHEA:13065"/>
        <dbReference type="ChEBI" id="CHEBI:15377"/>
        <dbReference type="ChEBI" id="CHEBI:15378"/>
        <dbReference type="ChEBI" id="CHEBI:30616"/>
        <dbReference type="ChEBI" id="CHEBI:43474"/>
        <dbReference type="ChEBI" id="CHEBI:456216"/>
        <dbReference type="EC" id="3.6.4.13"/>
    </reaction>
</comment>
<dbReference type="InterPro" id="IPR014014">
    <property type="entry name" value="RNA_helicase_DEAD_Q_motif"/>
</dbReference>
<evidence type="ECO:0000259" key="15">
    <source>
        <dbReference type="PROSITE" id="PS51195"/>
    </source>
</evidence>
<dbReference type="SUPFAM" id="SSF52540">
    <property type="entry name" value="P-loop containing nucleoside triphosphate hydrolases"/>
    <property type="match status" value="1"/>
</dbReference>
<feature type="compositionally biased region" description="Basic and acidic residues" evidence="12">
    <location>
        <begin position="115"/>
        <end position="140"/>
    </location>
</feature>
<dbReference type="SMART" id="SM00490">
    <property type="entry name" value="HELICc"/>
    <property type="match status" value="1"/>
</dbReference>
<dbReference type="SMART" id="SM00487">
    <property type="entry name" value="DEXDc"/>
    <property type="match status" value="1"/>
</dbReference>
<dbReference type="PROSITE" id="PS00039">
    <property type="entry name" value="DEAD_ATP_HELICASE"/>
    <property type="match status" value="1"/>
</dbReference>
<evidence type="ECO:0000256" key="8">
    <source>
        <dbReference type="ARBA" id="ARBA00047984"/>
    </source>
</evidence>
<evidence type="ECO:0000259" key="13">
    <source>
        <dbReference type="PROSITE" id="PS51192"/>
    </source>
</evidence>
<dbReference type="EC" id="3.6.4.13" evidence="2"/>
<dbReference type="InterPro" id="IPR011545">
    <property type="entry name" value="DEAD/DEAH_box_helicase_dom"/>
</dbReference>
<feature type="compositionally biased region" description="Low complexity" evidence="12">
    <location>
        <begin position="599"/>
        <end position="613"/>
    </location>
</feature>
<feature type="compositionally biased region" description="Gly residues" evidence="12">
    <location>
        <begin position="102"/>
        <end position="114"/>
    </location>
</feature>
<evidence type="ECO:0000256" key="1">
    <source>
        <dbReference type="ARBA" id="ARBA00010132"/>
    </source>
</evidence>
<dbReference type="Pfam" id="PF00271">
    <property type="entry name" value="Helicase_C"/>
    <property type="match status" value="1"/>
</dbReference>
<evidence type="ECO:0000259" key="14">
    <source>
        <dbReference type="PROSITE" id="PS51194"/>
    </source>
</evidence>
<evidence type="ECO:0000256" key="6">
    <source>
        <dbReference type="ARBA" id="ARBA00022840"/>
    </source>
</evidence>
<feature type="domain" description="Helicase C-terminal" evidence="14">
    <location>
        <begin position="427"/>
        <end position="572"/>
    </location>
</feature>
<evidence type="ECO:0000256" key="12">
    <source>
        <dbReference type="SAM" id="MobiDB-lite"/>
    </source>
</evidence>
<evidence type="ECO:0000256" key="2">
    <source>
        <dbReference type="ARBA" id="ARBA00012552"/>
    </source>
</evidence>
<feature type="domain" description="Helicase ATP-binding" evidence="13">
    <location>
        <begin position="216"/>
        <end position="399"/>
    </location>
</feature>
<evidence type="ECO:0000256" key="10">
    <source>
        <dbReference type="PROSITE-ProRule" id="PRU00552"/>
    </source>
</evidence>
<evidence type="ECO:0000256" key="9">
    <source>
        <dbReference type="ARBA" id="ARBA00081176"/>
    </source>
</evidence>
<evidence type="ECO:0000256" key="4">
    <source>
        <dbReference type="ARBA" id="ARBA00022801"/>
    </source>
</evidence>
<feature type="region of interest" description="Disordered" evidence="12">
    <location>
        <begin position="569"/>
        <end position="622"/>
    </location>
</feature>
<feature type="domain" description="DEAD-box RNA helicase Q" evidence="15">
    <location>
        <begin position="185"/>
        <end position="213"/>
    </location>
</feature>
<dbReference type="Ensembl" id="ENSDLAT00005016952.2">
    <property type="protein sequence ID" value="ENSDLAP00005015637.1"/>
    <property type="gene ID" value="ENSDLAG00005007298.2"/>
</dbReference>
<evidence type="ECO:0000313" key="17">
    <source>
        <dbReference type="Proteomes" id="UP000694389"/>
    </source>
</evidence>
<dbReference type="InterPro" id="IPR001650">
    <property type="entry name" value="Helicase_C-like"/>
</dbReference>
<dbReference type="CDD" id="cd18787">
    <property type="entry name" value="SF2_C_DEAD"/>
    <property type="match status" value="1"/>
</dbReference>
<evidence type="ECO:0000256" key="5">
    <source>
        <dbReference type="ARBA" id="ARBA00022806"/>
    </source>
</evidence>
<evidence type="ECO:0000313" key="16">
    <source>
        <dbReference type="Ensembl" id="ENSDLAP00005015637.1"/>
    </source>
</evidence>
<dbReference type="Gene3D" id="3.40.50.300">
    <property type="entry name" value="P-loop containing nucleotide triphosphate hydrolases"/>
    <property type="match status" value="2"/>
</dbReference>